<feature type="transmembrane region" description="Helical" evidence="1">
    <location>
        <begin position="233"/>
        <end position="252"/>
    </location>
</feature>
<dbReference type="Proteomes" id="UP001476807">
    <property type="component" value="Unassembled WGS sequence"/>
</dbReference>
<accession>A0ABV1RVD6</accession>
<feature type="transmembrane region" description="Helical" evidence="1">
    <location>
        <begin position="138"/>
        <end position="156"/>
    </location>
</feature>
<comment type="caution">
    <text evidence="2">The sequence shown here is derived from an EMBL/GenBank/DDBJ whole genome shotgun (WGS) entry which is preliminary data.</text>
</comment>
<feature type="transmembrane region" description="Helical" evidence="1">
    <location>
        <begin position="9"/>
        <end position="26"/>
    </location>
</feature>
<feature type="transmembrane region" description="Helical" evidence="1">
    <location>
        <begin position="429"/>
        <end position="447"/>
    </location>
</feature>
<evidence type="ECO:0008006" key="4">
    <source>
        <dbReference type="Google" id="ProtNLM"/>
    </source>
</evidence>
<reference evidence="2 3" key="1">
    <citation type="submission" date="2024-06" db="EMBL/GenBank/DDBJ databases">
        <title>Pontibacter populi HYL7-15.</title>
        <authorList>
            <person name="Kim M.K."/>
        </authorList>
    </citation>
    <scope>NUCLEOTIDE SEQUENCE [LARGE SCALE GENOMIC DNA]</scope>
    <source>
        <strain evidence="2 3">HYL7-15</strain>
    </source>
</reference>
<keyword evidence="3" id="KW-1185">Reference proteome</keyword>
<evidence type="ECO:0000313" key="2">
    <source>
        <dbReference type="EMBL" id="MER2998319.1"/>
    </source>
</evidence>
<feature type="transmembrane region" description="Helical" evidence="1">
    <location>
        <begin position="32"/>
        <end position="52"/>
    </location>
</feature>
<feature type="transmembrane region" description="Helical" evidence="1">
    <location>
        <begin position="187"/>
        <end position="203"/>
    </location>
</feature>
<dbReference type="RefSeq" id="WP_350412769.1">
    <property type="nucleotide sequence ID" value="NZ_JBEOKT010000010.1"/>
</dbReference>
<keyword evidence="1" id="KW-0812">Transmembrane</keyword>
<evidence type="ECO:0000313" key="3">
    <source>
        <dbReference type="Proteomes" id="UP001476807"/>
    </source>
</evidence>
<feature type="transmembrane region" description="Helical" evidence="1">
    <location>
        <begin position="59"/>
        <end position="78"/>
    </location>
</feature>
<feature type="transmembrane region" description="Helical" evidence="1">
    <location>
        <begin position="162"/>
        <end position="180"/>
    </location>
</feature>
<feature type="transmembrane region" description="Helical" evidence="1">
    <location>
        <begin position="98"/>
        <end position="117"/>
    </location>
</feature>
<name>A0ABV1RVD6_9BACT</name>
<organism evidence="2 3">
    <name type="scientific">Pontibacter populi</name>
    <dbReference type="NCBI Taxonomy" id="890055"/>
    <lineage>
        <taxon>Bacteria</taxon>
        <taxon>Pseudomonadati</taxon>
        <taxon>Bacteroidota</taxon>
        <taxon>Cytophagia</taxon>
        <taxon>Cytophagales</taxon>
        <taxon>Hymenobacteraceae</taxon>
        <taxon>Pontibacter</taxon>
    </lineage>
</organism>
<gene>
    <name evidence="2" type="ORF">ABS362_12245</name>
</gene>
<keyword evidence="1" id="KW-0472">Membrane</keyword>
<feature type="transmembrane region" description="Helical" evidence="1">
    <location>
        <begin position="381"/>
        <end position="399"/>
    </location>
</feature>
<protein>
    <recommendedName>
        <fullName evidence="4">Oligosaccharide repeat unit polymerase</fullName>
    </recommendedName>
</protein>
<sequence>MDEFQQNKVAYQVGILTSLVILLLAFTSLSLWAIAGAVFFCYVFINLLFGFGEGIPVNLVISFIASLQWIIGPILSYYTGINHPFYGMNIPEETYFSYIIPGTILYYIGLSLPVLHAQNVSLTQLGKIEEATTARKQGAYYLLGIGFAASLLSAFAPPALYFFLYLLSHLKYLGAFYLYLSKDSSKIVLYFVFGFLLLEVLASAIFHDLILWGLFFAFVYSIKIYISMPKKLAYVVAGFFMLLVLQSVKYQYRNIAWSNASLSSFARTELFTSMVLSSFISPGELFEAKKNELTITRLNQGWIIARVMNYVPYRQPYANGETIENAFVASLLPRFIVESKATAGGRENMFRFTGIELQYGTSMNISIIGEAYANYGRSGGMVFMFFIGLVFSFILRFILLKSRENTTLLLWIPFLFLQVIKAETDLITTLNYVVKASIAMFIVFWSFKNILKVEI</sequence>
<keyword evidence="1" id="KW-1133">Transmembrane helix</keyword>
<evidence type="ECO:0000256" key="1">
    <source>
        <dbReference type="SAM" id="Phobius"/>
    </source>
</evidence>
<proteinExistence type="predicted"/>
<dbReference type="EMBL" id="JBEOKT010000010">
    <property type="protein sequence ID" value="MER2998319.1"/>
    <property type="molecule type" value="Genomic_DNA"/>
</dbReference>